<dbReference type="Gene3D" id="3.60.70.12">
    <property type="entry name" value="L-amino peptidase D-ALA esterase/amidase"/>
    <property type="match status" value="1"/>
</dbReference>
<dbReference type="InterPro" id="IPR016117">
    <property type="entry name" value="ArgJ-like_dom_sf"/>
</dbReference>
<feature type="region of interest" description="Disordered" evidence="2">
    <location>
        <begin position="22"/>
        <end position="52"/>
    </location>
</feature>
<dbReference type="HOGENOM" id="CLU_024709_0_0_1"/>
<evidence type="ECO:0000256" key="2">
    <source>
        <dbReference type="SAM" id="MobiDB-lite"/>
    </source>
</evidence>
<feature type="compositionally biased region" description="Polar residues" evidence="2">
    <location>
        <begin position="38"/>
        <end position="50"/>
    </location>
</feature>
<dbReference type="OrthoDB" id="2107894at2759"/>
<feature type="compositionally biased region" description="Low complexity" evidence="2">
    <location>
        <begin position="22"/>
        <end position="37"/>
    </location>
</feature>
<accession>A0A0A2VU57</accession>
<gene>
    <name evidence="3" type="ORF">BBAD15_g4762</name>
</gene>
<proteinExistence type="inferred from homology"/>
<sequence>MLLLGGRVHLRRRHQHHFAHAAASAAAADGTKEASASSETMAQSESNSGRTRVREAIPGLRLGRFSPGKLNSITDVPGVLVDVTTIQSEDKNVNSGLTTILPRRDWHKYCGFSGVFRFNGCGELTGSHWIEETGLITSPILLTSTGTVGDAYRGIYEYCYRYHLDDEGEMPLFIVPIIGETYDGFLSDHSRFPLTPQHVIDSIKNASSDAVPEGCTGGGTGMICHRFKAGTGSSSRIVKGVDEFGNEVDYTVGVLVQANYGGADTFHVGGVPVGAILKEEREAVQKGEIKTSEKEVRKDGSIIIAIATDAPLLPIQLQRLAKRATVGLAKVGGYGNNTSGDIFLAFSTANKIPYQEISMSGQVSRPVNPLQPSPLTVQMADNDSINGLFESAADATEEAIYNAIFMGTSMTGFKGRTVEAADIRKIKAIVEKRL</sequence>
<reference evidence="3 4" key="1">
    <citation type="submission" date="2012-10" db="EMBL/GenBank/DDBJ databases">
        <title>Genome sequencing and analysis of entomopathogenic fungi Beauveria bassiana D1-5.</title>
        <authorList>
            <person name="Li Q."/>
            <person name="Wang L."/>
            <person name="Zhang Z."/>
            <person name="Wang Q."/>
            <person name="Ren J."/>
            <person name="Wang M."/>
            <person name="Xu W."/>
            <person name="Wang J."/>
            <person name="Lu Y."/>
            <person name="Du Q."/>
            <person name="Sun Z."/>
        </authorList>
    </citation>
    <scope>NUCLEOTIDE SEQUENCE [LARGE SCALE GENOMIC DNA]</scope>
    <source>
        <strain evidence="3 4">D1-5</strain>
    </source>
</reference>
<dbReference type="GO" id="GO:0004177">
    <property type="term" value="F:aminopeptidase activity"/>
    <property type="evidence" value="ECO:0007669"/>
    <property type="project" value="TreeGrafter"/>
</dbReference>
<protein>
    <recommendedName>
        <fullName evidence="5">Beta-peptidyl aminopeptidase BapA</fullName>
    </recommendedName>
</protein>
<comment type="caution">
    <text evidence="3">The sequence shown here is derived from an EMBL/GenBank/DDBJ whole genome shotgun (WGS) entry which is preliminary data.</text>
</comment>
<evidence type="ECO:0000313" key="3">
    <source>
        <dbReference type="EMBL" id="KGQ09902.1"/>
    </source>
</evidence>
<dbReference type="eggNOG" id="ENOG502QRNQ">
    <property type="taxonomic scope" value="Eukaryota"/>
</dbReference>
<evidence type="ECO:0000313" key="4">
    <source>
        <dbReference type="Proteomes" id="UP000030106"/>
    </source>
</evidence>
<evidence type="ECO:0008006" key="5">
    <source>
        <dbReference type="Google" id="ProtNLM"/>
    </source>
</evidence>
<comment type="similarity">
    <text evidence="1">Belongs to the peptidase S58 family.</text>
</comment>
<dbReference type="Pfam" id="PF03576">
    <property type="entry name" value="Peptidase_S58"/>
    <property type="match status" value="1"/>
</dbReference>
<dbReference type="PANTHER" id="PTHR36512:SF3">
    <property type="entry name" value="BLR5678 PROTEIN"/>
    <property type="match status" value="1"/>
</dbReference>
<organism evidence="3 4">
    <name type="scientific">Beauveria bassiana D1-5</name>
    <dbReference type="NCBI Taxonomy" id="1245745"/>
    <lineage>
        <taxon>Eukaryota</taxon>
        <taxon>Fungi</taxon>
        <taxon>Dikarya</taxon>
        <taxon>Ascomycota</taxon>
        <taxon>Pezizomycotina</taxon>
        <taxon>Sordariomycetes</taxon>
        <taxon>Hypocreomycetidae</taxon>
        <taxon>Hypocreales</taxon>
        <taxon>Cordycipitaceae</taxon>
        <taxon>Beauveria</taxon>
    </lineage>
</organism>
<evidence type="ECO:0000256" key="1">
    <source>
        <dbReference type="ARBA" id="ARBA00007068"/>
    </source>
</evidence>
<dbReference type="InterPro" id="IPR005321">
    <property type="entry name" value="Peptidase_S58_DmpA"/>
</dbReference>
<dbReference type="EMBL" id="ANFO01000395">
    <property type="protein sequence ID" value="KGQ09902.1"/>
    <property type="molecule type" value="Genomic_DNA"/>
</dbReference>
<dbReference type="PANTHER" id="PTHR36512">
    <property type="entry name" value="D-AMINOPEPTIDASE"/>
    <property type="match status" value="1"/>
</dbReference>
<dbReference type="Proteomes" id="UP000030106">
    <property type="component" value="Unassembled WGS sequence"/>
</dbReference>
<name>A0A0A2VU57_BEABA</name>
<dbReference type="SUPFAM" id="SSF56266">
    <property type="entry name" value="DmpA/ArgJ-like"/>
    <property type="match status" value="1"/>
</dbReference>
<dbReference type="AlphaFoldDB" id="A0A0A2VU57"/>